<dbReference type="SUPFAM" id="SSF52172">
    <property type="entry name" value="CheY-like"/>
    <property type="match status" value="1"/>
</dbReference>
<dbReference type="CDD" id="cd17535">
    <property type="entry name" value="REC_NarL-like"/>
    <property type="match status" value="1"/>
</dbReference>
<dbReference type="PANTHER" id="PTHR43214:SF43">
    <property type="entry name" value="TWO-COMPONENT RESPONSE REGULATOR"/>
    <property type="match status" value="1"/>
</dbReference>
<comment type="caution">
    <text evidence="4">The sequence shown here is derived from an EMBL/GenBank/DDBJ whole genome shotgun (WGS) entry which is preliminary data.</text>
</comment>
<evidence type="ECO:0000313" key="5">
    <source>
        <dbReference type="Proteomes" id="UP000286246"/>
    </source>
</evidence>
<sequence>MMTEILLVDDHHLVRNGIRLILDSCDDLSVVKEVGSGEEALDYLQKNKTPDLVLTDINMKEIDGIALIHIAKRKFPTIRTSVLSMVEDSTVVVDAFNAGADGYLTKGTDYSELLFGISQVCACAVSDPDAL</sequence>
<accession>A0A420BKF9</accession>
<keyword evidence="5" id="KW-1185">Reference proteome</keyword>
<dbReference type="RefSeq" id="WP_120258782.1">
    <property type="nucleotide sequence ID" value="NZ_RAPY01000001.1"/>
</dbReference>
<evidence type="ECO:0000259" key="3">
    <source>
        <dbReference type="PROSITE" id="PS50110"/>
    </source>
</evidence>
<name>A0A420BKF9_SPHD1</name>
<feature type="modified residue" description="4-aspartylphosphate" evidence="2">
    <location>
        <position position="56"/>
    </location>
</feature>
<reference evidence="4 5" key="1">
    <citation type="submission" date="2018-09" db="EMBL/GenBank/DDBJ databases">
        <title>Genomic Encyclopedia of Type Strains, Phase III (KMG-III): the genomes of soil and plant-associated and newly described type strains.</title>
        <authorList>
            <person name="Whitman W."/>
        </authorList>
    </citation>
    <scope>NUCLEOTIDE SEQUENCE [LARGE SCALE GENOMIC DNA]</scope>
    <source>
        <strain evidence="4 5">CECT 7938</strain>
    </source>
</reference>
<dbReference type="PROSITE" id="PS50110">
    <property type="entry name" value="RESPONSE_REGULATORY"/>
    <property type="match status" value="1"/>
</dbReference>
<dbReference type="OrthoDB" id="9797341at2"/>
<evidence type="ECO:0000313" key="4">
    <source>
        <dbReference type="EMBL" id="RKE57203.1"/>
    </source>
</evidence>
<evidence type="ECO:0000256" key="1">
    <source>
        <dbReference type="ARBA" id="ARBA00023125"/>
    </source>
</evidence>
<dbReference type="InterPro" id="IPR039420">
    <property type="entry name" value="WalR-like"/>
</dbReference>
<dbReference type="PANTHER" id="PTHR43214">
    <property type="entry name" value="TWO-COMPONENT RESPONSE REGULATOR"/>
    <property type="match status" value="1"/>
</dbReference>
<protein>
    <submittedName>
        <fullName evidence="4">Response regulator receiver domain-containing protein</fullName>
    </submittedName>
</protein>
<dbReference type="Pfam" id="PF00072">
    <property type="entry name" value="Response_reg"/>
    <property type="match status" value="1"/>
</dbReference>
<dbReference type="InterPro" id="IPR058245">
    <property type="entry name" value="NreC/VraR/RcsB-like_REC"/>
</dbReference>
<dbReference type="EMBL" id="RAPY01000001">
    <property type="protein sequence ID" value="RKE57203.1"/>
    <property type="molecule type" value="Genomic_DNA"/>
</dbReference>
<feature type="domain" description="Response regulatory" evidence="3">
    <location>
        <begin position="4"/>
        <end position="121"/>
    </location>
</feature>
<keyword evidence="1" id="KW-0238">DNA-binding</keyword>
<gene>
    <name evidence="4" type="ORF">DFQ12_2081</name>
</gene>
<dbReference type="InterPro" id="IPR001789">
    <property type="entry name" value="Sig_transdc_resp-reg_receiver"/>
</dbReference>
<dbReference type="GO" id="GO:0000160">
    <property type="term" value="P:phosphorelay signal transduction system"/>
    <property type="evidence" value="ECO:0007669"/>
    <property type="project" value="InterPro"/>
</dbReference>
<keyword evidence="2" id="KW-0597">Phosphoprotein</keyword>
<evidence type="ECO:0000256" key="2">
    <source>
        <dbReference type="PROSITE-ProRule" id="PRU00169"/>
    </source>
</evidence>
<organism evidence="4 5">
    <name type="scientific">Sphingobacterium detergens</name>
    <dbReference type="NCBI Taxonomy" id="1145106"/>
    <lineage>
        <taxon>Bacteria</taxon>
        <taxon>Pseudomonadati</taxon>
        <taxon>Bacteroidota</taxon>
        <taxon>Sphingobacteriia</taxon>
        <taxon>Sphingobacteriales</taxon>
        <taxon>Sphingobacteriaceae</taxon>
        <taxon>Sphingobacterium</taxon>
    </lineage>
</organism>
<dbReference type="Proteomes" id="UP000286246">
    <property type="component" value="Unassembled WGS sequence"/>
</dbReference>
<dbReference type="InterPro" id="IPR011006">
    <property type="entry name" value="CheY-like_superfamily"/>
</dbReference>
<dbReference type="GO" id="GO:0003677">
    <property type="term" value="F:DNA binding"/>
    <property type="evidence" value="ECO:0007669"/>
    <property type="project" value="UniProtKB-KW"/>
</dbReference>
<dbReference type="SMART" id="SM00448">
    <property type="entry name" value="REC"/>
    <property type="match status" value="1"/>
</dbReference>
<proteinExistence type="predicted"/>
<dbReference type="Gene3D" id="3.40.50.2300">
    <property type="match status" value="1"/>
</dbReference>
<dbReference type="AlphaFoldDB" id="A0A420BKF9"/>